<dbReference type="EMBL" id="CP003012">
    <property type="protein sequence ID" value="AEO68583.1"/>
    <property type="molecule type" value="Genomic_DNA"/>
</dbReference>
<dbReference type="PANTHER" id="PTHR47178">
    <property type="entry name" value="MONOOXYGENASE, FAD-BINDING"/>
    <property type="match status" value="1"/>
</dbReference>
<dbReference type="Gene3D" id="3.50.50.60">
    <property type="entry name" value="FAD/NAD(P)-binding domain"/>
    <property type="match status" value="1"/>
</dbReference>
<evidence type="ECO:0000256" key="1">
    <source>
        <dbReference type="ARBA" id="ARBA00001974"/>
    </source>
</evidence>
<keyword evidence="3" id="KW-0274">FAD</keyword>
<dbReference type="GO" id="GO:0004497">
    <property type="term" value="F:monooxygenase activity"/>
    <property type="evidence" value="ECO:0007669"/>
    <property type="project" value="UniProtKB-KW"/>
</dbReference>
<dbReference type="PANTHER" id="PTHR47178:SF5">
    <property type="entry name" value="FAD-BINDING DOMAIN-CONTAINING PROTEIN"/>
    <property type="match status" value="1"/>
</dbReference>
<keyword evidence="5" id="KW-0503">Monooxygenase</keyword>
<dbReference type="RefSeq" id="XP_003654919.1">
    <property type="nucleotide sequence ID" value="XM_003654871.1"/>
</dbReference>
<dbReference type="KEGG" id="ttt:THITE_2145703"/>
<dbReference type="SUPFAM" id="SSF51905">
    <property type="entry name" value="FAD/NAD(P)-binding domain"/>
    <property type="match status" value="1"/>
</dbReference>
<evidence type="ECO:0000256" key="2">
    <source>
        <dbReference type="ARBA" id="ARBA00022630"/>
    </source>
</evidence>
<gene>
    <name evidence="7" type="ORF">THITE_2145703</name>
</gene>
<proteinExistence type="predicted"/>
<evidence type="ECO:0000256" key="5">
    <source>
        <dbReference type="ARBA" id="ARBA00023033"/>
    </source>
</evidence>
<dbReference type="Proteomes" id="UP000008181">
    <property type="component" value="Chromosome 4"/>
</dbReference>
<dbReference type="InterPro" id="IPR002938">
    <property type="entry name" value="FAD-bd"/>
</dbReference>
<dbReference type="GO" id="GO:0071949">
    <property type="term" value="F:FAD binding"/>
    <property type="evidence" value="ECO:0007669"/>
    <property type="project" value="InterPro"/>
</dbReference>
<dbReference type="eggNOG" id="KOG2614">
    <property type="taxonomic scope" value="Eukaryota"/>
</dbReference>
<comment type="cofactor">
    <cofactor evidence="1">
        <name>FAD</name>
        <dbReference type="ChEBI" id="CHEBI:57692"/>
    </cofactor>
</comment>
<keyword evidence="2" id="KW-0285">Flavoprotein</keyword>
<dbReference type="PRINTS" id="PR00420">
    <property type="entry name" value="RNGMNOXGNASE"/>
</dbReference>
<keyword evidence="8" id="KW-1185">Reference proteome</keyword>
<dbReference type="Pfam" id="PF01494">
    <property type="entry name" value="FAD_binding_3"/>
    <property type="match status" value="2"/>
</dbReference>
<dbReference type="HOGENOM" id="CLU_009665_3_0_1"/>
<accession>G2R8T4</accession>
<feature type="domain" description="FAD-binding" evidence="6">
    <location>
        <begin position="12"/>
        <end position="176"/>
    </location>
</feature>
<organism evidence="7 8">
    <name type="scientific">Thermothielavioides terrestris (strain ATCC 38088 / NRRL 8126)</name>
    <name type="common">Thielavia terrestris</name>
    <dbReference type="NCBI Taxonomy" id="578455"/>
    <lineage>
        <taxon>Eukaryota</taxon>
        <taxon>Fungi</taxon>
        <taxon>Dikarya</taxon>
        <taxon>Ascomycota</taxon>
        <taxon>Pezizomycotina</taxon>
        <taxon>Sordariomycetes</taxon>
        <taxon>Sordariomycetidae</taxon>
        <taxon>Sordariales</taxon>
        <taxon>Chaetomiaceae</taxon>
        <taxon>Thermothielavioides</taxon>
        <taxon>Thermothielavioides terrestris</taxon>
    </lineage>
</organism>
<evidence type="ECO:0000256" key="4">
    <source>
        <dbReference type="ARBA" id="ARBA00023002"/>
    </source>
</evidence>
<evidence type="ECO:0000313" key="7">
    <source>
        <dbReference type="EMBL" id="AEO68583.1"/>
    </source>
</evidence>
<dbReference type="OrthoDB" id="655030at2759"/>
<dbReference type="AlphaFoldDB" id="G2R8T4"/>
<reference evidence="7 8" key="1">
    <citation type="journal article" date="2011" name="Nat. Biotechnol.">
        <title>Comparative genomic analysis of the thermophilic biomass-degrading fungi Myceliophthora thermophila and Thielavia terrestris.</title>
        <authorList>
            <person name="Berka R.M."/>
            <person name="Grigoriev I.V."/>
            <person name="Otillar R."/>
            <person name="Salamov A."/>
            <person name="Grimwood J."/>
            <person name="Reid I."/>
            <person name="Ishmael N."/>
            <person name="John T."/>
            <person name="Darmond C."/>
            <person name="Moisan M.-C."/>
            <person name="Henrissat B."/>
            <person name="Coutinho P.M."/>
            <person name="Lombard V."/>
            <person name="Natvig D.O."/>
            <person name="Lindquist E."/>
            <person name="Schmutz J."/>
            <person name="Lucas S."/>
            <person name="Harris P."/>
            <person name="Powlowski J."/>
            <person name="Bellemare A."/>
            <person name="Taylor D."/>
            <person name="Butler G."/>
            <person name="de Vries R.P."/>
            <person name="Allijn I.E."/>
            <person name="van den Brink J."/>
            <person name="Ushinsky S."/>
            <person name="Storms R."/>
            <person name="Powell A.J."/>
            <person name="Paulsen I.T."/>
            <person name="Elbourne L.D.H."/>
            <person name="Baker S.E."/>
            <person name="Magnuson J."/>
            <person name="LaBoissiere S."/>
            <person name="Clutterbuck A.J."/>
            <person name="Martinez D."/>
            <person name="Wogulis M."/>
            <person name="de Leon A.L."/>
            <person name="Rey M.W."/>
            <person name="Tsang A."/>
        </authorList>
    </citation>
    <scope>NUCLEOTIDE SEQUENCE [LARGE SCALE GENOMIC DNA]</scope>
    <source>
        <strain evidence="8">ATCC 38088 / NRRL 8126</strain>
    </source>
</reference>
<feature type="domain" description="FAD-binding" evidence="6">
    <location>
        <begin position="334"/>
        <end position="394"/>
    </location>
</feature>
<dbReference type="GeneID" id="11520251"/>
<protein>
    <recommendedName>
        <fullName evidence="6">FAD-binding domain-containing protein</fullName>
    </recommendedName>
</protein>
<evidence type="ECO:0000256" key="3">
    <source>
        <dbReference type="ARBA" id="ARBA00022827"/>
    </source>
</evidence>
<dbReference type="InterPro" id="IPR036188">
    <property type="entry name" value="FAD/NAD-bd_sf"/>
</dbReference>
<keyword evidence="4" id="KW-0560">Oxidoreductase</keyword>
<sequence>MSAAAGGAAPRNVLIVGAGLGGLCLAQGLTKHGIRCSVFERDDTPDARAQGYRIKIFPDSVPDLQYLMPPELFAEFEAQTAETVMTETTINAIDGRVLARRALRGPKPCNVDRGFLRRVLLRGLEDRIHWGKEATRFEINERNEDGPVTVHFADGTSASGTLLVGADGGRSRIRAKHVPHHKLVDPEAVCIYGRTHLTPELQRRIHPRLLRGFTVVRDVAPVVQQIIFNSELPVSMFVERMHFPHRGEPGREDLPEDYVYWSMLAPSKLLGLTEQMVASTFASRTAKELALMLTEEWDDSARCLVELQDETFAASLRVISSTPDLSEWASSQFVTLVGDAIHVMSPAGGVGAPTAIKDAVALVQALAGSDGGSLASIKAYEAATRESARRSIERSFRGGKVLYGQPPLEQCRQVAGVFAPT</sequence>
<evidence type="ECO:0000259" key="6">
    <source>
        <dbReference type="Pfam" id="PF01494"/>
    </source>
</evidence>
<evidence type="ECO:0000313" key="8">
    <source>
        <dbReference type="Proteomes" id="UP000008181"/>
    </source>
</evidence>
<name>G2R8T4_THETT</name>